<dbReference type="SUPFAM" id="SSF101898">
    <property type="entry name" value="NHL repeat"/>
    <property type="match status" value="1"/>
</dbReference>
<comment type="caution">
    <text evidence="2">The sequence shown here is derived from an EMBL/GenBank/DDBJ whole genome shotgun (WGS) entry which is preliminary data.</text>
</comment>
<feature type="chain" id="PRO_5033044465" evidence="1">
    <location>
        <begin position="20"/>
        <end position="392"/>
    </location>
</feature>
<feature type="signal peptide" evidence="1">
    <location>
        <begin position="1"/>
        <end position="19"/>
    </location>
</feature>
<evidence type="ECO:0000313" key="3">
    <source>
        <dbReference type="Proteomes" id="UP000663828"/>
    </source>
</evidence>
<sequence>MRVLHYFLMLSLVPHLTVSFSPYGILRNASIKLPFDLNNDTGYTIETASCNQCLCHAAHNPVVAIFTCTRHEMSNFTCQMYYFIPKRDEIEYQNYDTDLYLMRTNSTFEEKDDCCNTTMLIEEITKALQNTSISTEKFLTLSEGENNTILAVTSCNDPKDNALLSFNRFTGQSISMEHTSSLISAGYYKERYYFGTTAKDIGVYARNMTPNLGRVGIGVEIRTIRFLKKTQKMLAGASTSGIYLCDIVPNSGTLTNCITIPNIAPEKELHAIGVLQDEMAFYVGWNAVGQDIHLYRWQPNDTWVTDASGKIGHSAPTTDLVVDNCQRIWAVEPRSDRIRIYHRNSTLLGEMNVTGTNLFNLMIMENYTIFITHESSDGLRAIRPSLNCRPVP</sequence>
<gene>
    <name evidence="2" type="ORF">XAT740_LOCUS16532</name>
</gene>
<reference evidence="2" key="1">
    <citation type="submission" date="2021-02" db="EMBL/GenBank/DDBJ databases">
        <authorList>
            <person name="Nowell W R."/>
        </authorList>
    </citation>
    <scope>NUCLEOTIDE SEQUENCE</scope>
</reference>
<dbReference type="AlphaFoldDB" id="A0A814LH50"/>
<keyword evidence="3" id="KW-1185">Reference proteome</keyword>
<proteinExistence type="predicted"/>
<name>A0A814LH50_ADIRI</name>
<accession>A0A814LH50</accession>
<organism evidence="2 3">
    <name type="scientific">Adineta ricciae</name>
    <name type="common">Rotifer</name>
    <dbReference type="NCBI Taxonomy" id="249248"/>
    <lineage>
        <taxon>Eukaryota</taxon>
        <taxon>Metazoa</taxon>
        <taxon>Spiralia</taxon>
        <taxon>Gnathifera</taxon>
        <taxon>Rotifera</taxon>
        <taxon>Eurotatoria</taxon>
        <taxon>Bdelloidea</taxon>
        <taxon>Adinetida</taxon>
        <taxon>Adinetidae</taxon>
        <taxon>Adineta</taxon>
    </lineage>
</organism>
<evidence type="ECO:0000313" key="2">
    <source>
        <dbReference type="EMBL" id="CAF1065706.1"/>
    </source>
</evidence>
<dbReference type="EMBL" id="CAJNOR010001055">
    <property type="protein sequence ID" value="CAF1065706.1"/>
    <property type="molecule type" value="Genomic_DNA"/>
</dbReference>
<protein>
    <submittedName>
        <fullName evidence="2">Uncharacterized protein</fullName>
    </submittedName>
</protein>
<evidence type="ECO:0000256" key="1">
    <source>
        <dbReference type="SAM" id="SignalP"/>
    </source>
</evidence>
<keyword evidence="1" id="KW-0732">Signal</keyword>
<dbReference type="Proteomes" id="UP000663828">
    <property type="component" value="Unassembled WGS sequence"/>
</dbReference>